<feature type="transmembrane region" description="Helical" evidence="8">
    <location>
        <begin position="100"/>
        <end position="124"/>
    </location>
</feature>
<sequence>MHAFTHINISYMYIVIIHALTITIKIDMDRKLVQNLFYFLYKFLLKLLGYHQGHHWKNKSMKYMKYESMLDNHTPKELHNTTIVFDVEGGLLRSSSLFPYFMLVAFEGGGVLRGLVLFLCYPLVCSLRKELGLKIMVFICFFGIKKDNFRIGRSVLPKLFLEDIGLEGFEVVMRCGRKVGLSELPSVMVEGFLKDYLGVDCVIGRDLKVVFGYFVGLMDDVTTTRSKSSLINDVFGERKVDCHLIGFGCSNKNLDHQLFSHCKEIYLVSKAEKKRWRALPRDKYPKPLIFHDGRIAFKPTFLGTLVMIIWVPFGFWLCLLRMIIALSFPYNMSIPVLSFIGMGGRVYDHSVDKNNVKKNKKDPIKGTGKGTLYVCNHRTLLDPIYISMAIMKPLTAVTYSLSRISEVVSPLILETYHLSRNKEKDSKMMEMLLSQGDLVVCPEGTTCREPYLLRFSPLFAEVSNDIVPIALDAKVCMFYGTTASGFKFLDPVFFLLNPVGFYDVKILQKLESVNICKQSRIEIANQVQKQIAEALGFQCTNLTRKDKYMILAGNEGVV</sequence>
<dbReference type="OrthoDB" id="1854593at2759"/>
<evidence type="ECO:0000256" key="7">
    <source>
        <dbReference type="ARBA" id="ARBA00023315"/>
    </source>
</evidence>
<evidence type="ECO:0000313" key="10">
    <source>
        <dbReference type="EMBL" id="PWA69758.1"/>
    </source>
</evidence>
<comment type="caution">
    <text evidence="10">The sequence shown here is derived from an EMBL/GenBank/DDBJ whole genome shotgun (WGS) entry which is preliminary data.</text>
</comment>
<evidence type="ECO:0000256" key="8">
    <source>
        <dbReference type="SAM" id="Phobius"/>
    </source>
</evidence>
<protein>
    <submittedName>
        <fullName evidence="10">Phospholipid/glycerol acyltransferase</fullName>
    </submittedName>
</protein>
<evidence type="ECO:0000256" key="1">
    <source>
        <dbReference type="ARBA" id="ARBA00004141"/>
    </source>
</evidence>
<dbReference type="InterPro" id="IPR002123">
    <property type="entry name" value="Plipid/glycerol_acylTrfase"/>
</dbReference>
<dbReference type="SUPFAM" id="SSF69593">
    <property type="entry name" value="Glycerol-3-phosphate (1)-acyltransferase"/>
    <property type="match status" value="1"/>
</dbReference>
<evidence type="ECO:0000256" key="4">
    <source>
        <dbReference type="ARBA" id="ARBA00022692"/>
    </source>
</evidence>
<feature type="transmembrane region" description="Helical" evidence="8">
    <location>
        <begin position="6"/>
        <end position="24"/>
    </location>
</feature>
<dbReference type="PANTHER" id="PTHR15486:SF62">
    <property type="entry name" value="GLYCEROL-3-PHOSPHATE ACYLTRANSFERASE 2-RELATED"/>
    <property type="match status" value="1"/>
</dbReference>
<proteinExistence type="inferred from homology"/>
<keyword evidence="5 8" id="KW-1133">Transmembrane helix</keyword>
<keyword evidence="3 10" id="KW-0808">Transferase</keyword>
<dbReference type="Pfam" id="PF23270">
    <property type="entry name" value="HAD_RAM2_N"/>
    <property type="match status" value="1"/>
</dbReference>
<accession>A0A2U1N8D0</accession>
<dbReference type="GO" id="GO:0090447">
    <property type="term" value="F:glycerol-3-phosphate 2-O-acyltransferase activity"/>
    <property type="evidence" value="ECO:0007669"/>
    <property type="project" value="TreeGrafter"/>
</dbReference>
<evidence type="ECO:0000256" key="3">
    <source>
        <dbReference type="ARBA" id="ARBA00022679"/>
    </source>
</evidence>
<keyword evidence="6 8" id="KW-0472">Membrane</keyword>
<comment type="subcellular location">
    <subcellularLocation>
        <location evidence="1">Membrane</location>
        <topology evidence="1">Multi-pass membrane protein</topology>
    </subcellularLocation>
</comment>
<dbReference type="GO" id="GO:0016020">
    <property type="term" value="C:membrane"/>
    <property type="evidence" value="ECO:0007669"/>
    <property type="project" value="UniProtKB-SubCell"/>
</dbReference>
<feature type="domain" description="Phospholipid/glycerol acyltransferase" evidence="9">
    <location>
        <begin position="371"/>
        <end position="474"/>
    </location>
</feature>
<dbReference type="Pfam" id="PF01553">
    <property type="entry name" value="Acyltransferase"/>
    <property type="match status" value="1"/>
</dbReference>
<keyword evidence="7 10" id="KW-0012">Acyltransferase</keyword>
<dbReference type="STRING" id="35608.A0A2U1N8D0"/>
<evidence type="ECO:0000256" key="5">
    <source>
        <dbReference type="ARBA" id="ARBA00022989"/>
    </source>
</evidence>
<evidence type="ECO:0000256" key="2">
    <source>
        <dbReference type="ARBA" id="ARBA00007937"/>
    </source>
</evidence>
<dbReference type="AlphaFoldDB" id="A0A2U1N8D0"/>
<dbReference type="GO" id="GO:0010143">
    <property type="term" value="P:cutin biosynthetic process"/>
    <property type="evidence" value="ECO:0007669"/>
    <property type="project" value="TreeGrafter"/>
</dbReference>
<feature type="transmembrane region" description="Helical" evidence="8">
    <location>
        <begin position="301"/>
        <end position="324"/>
    </location>
</feature>
<dbReference type="InterPro" id="IPR056462">
    <property type="entry name" value="HAD_RAM2/GPAT1-8"/>
</dbReference>
<gene>
    <name evidence="10" type="ORF">CTI12_AA295250</name>
</gene>
<organism evidence="10 11">
    <name type="scientific">Artemisia annua</name>
    <name type="common">Sweet wormwood</name>
    <dbReference type="NCBI Taxonomy" id="35608"/>
    <lineage>
        <taxon>Eukaryota</taxon>
        <taxon>Viridiplantae</taxon>
        <taxon>Streptophyta</taxon>
        <taxon>Embryophyta</taxon>
        <taxon>Tracheophyta</taxon>
        <taxon>Spermatophyta</taxon>
        <taxon>Magnoliopsida</taxon>
        <taxon>eudicotyledons</taxon>
        <taxon>Gunneridae</taxon>
        <taxon>Pentapetalae</taxon>
        <taxon>asterids</taxon>
        <taxon>campanulids</taxon>
        <taxon>Asterales</taxon>
        <taxon>Asteraceae</taxon>
        <taxon>Asteroideae</taxon>
        <taxon>Anthemideae</taxon>
        <taxon>Artemisiinae</taxon>
        <taxon>Artemisia</taxon>
    </lineage>
</organism>
<keyword evidence="4 8" id="KW-0812">Transmembrane</keyword>
<keyword evidence="11" id="KW-1185">Reference proteome</keyword>
<dbReference type="Proteomes" id="UP000245207">
    <property type="component" value="Unassembled WGS sequence"/>
</dbReference>
<evidence type="ECO:0000313" key="11">
    <source>
        <dbReference type="Proteomes" id="UP000245207"/>
    </source>
</evidence>
<comment type="similarity">
    <text evidence="2">Belongs to the GPAT/DAPAT family.</text>
</comment>
<evidence type="ECO:0000256" key="6">
    <source>
        <dbReference type="ARBA" id="ARBA00023136"/>
    </source>
</evidence>
<name>A0A2U1N8D0_ARTAN</name>
<evidence type="ECO:0000259" key="9">
    <source>
        <dbReference type="SMART" id="SM00563"/>
    </source>
</evidence>
<dbReference type="SMART" id="SM00563">
    <property type="entry name" value="PlsC"/>
    <property type="match status" value="1"/>
</dbReference>
<dbReference type="EMBL" id="PKPP01003366">
    <property type="protein sequence ID" value="PWA69758.1"/>
    <property type="molecule type" value="Genomic_DNA"/>
</dbReference>
<reference evidence="10 11" key="1">
    <citation type="journal article" date="2018" name="Mol. Plant">
        <title>The genome of Artemisia annua provides insight into the evolution of Asteraceae family and artemisinin biosynthesis.</title>
        <authorList>
            <person name="Shen Q."/>
            <person name="Zhang L."/>
            <person name="Liao Z."/>
            <person name="Wang S."/>
            <person name="Yan T."/>
            <person name="Shi P."/>
            <person name="Liu M."/>
            <person name="Fu X."/>
            <person name="Pan Q."/>
            <person name="Wang Y."/>
            <person name="Lv Z."/>
            <person name="Lu X."/>
            <person name="Zhang F."/>
            <person name="Jiang W."/>
            <person name="Ma Y."/>
            <person name="Chen M."/>
            <person name="Hao X."/>
            <person name="Li L."/>
            <person name="Tang Y."/>
            <person name="Lv G."/>
            <person name="Zhou Y."/>
            <person name="Sun X."/>
            <person name="Brodelius P.E."/>
            <person name="Rose J.K.C."/>
            <person name="Tang K."/>
        </authorList>
    </citation>
    <scope>NUCLEOTIDE SEQUENCE [LARGE SCALE GENOMIC DNA]</scope>
    <source>
        <strain evidence="11">cv. Huhao1</strain>
        <tissue evidence="10">Leaf</tissue>
    </source>
</reference>
<dbReference type="PANTHER" id="PTHR15486">
    <property type="entry name" value="ANCIENT UBIQUITOUS PROTEIN"/>
    <property type="match status" value="1"/>
</dbReference>
<dbReference type="GO" id="GO:0016791">
    <property type="term" value="F:phosphatase activity"/>
    <property type="evidence" value="ECO:0007669"/>
    <property type="project" value="TreeGrafter"/>
</dbReference>